<evidence type="ECO:0000256" key="2">
    <source>
        <dbReference type="ARBA" id="ARBA00004629"/>
    </source>
</evidence>
<dbReference type="InterPro" id="IPR011989">
    <property type="entry name" value="ARM-like"/>
</dbReference>
<feature type="domain" description="TOG" evidence="16">
    <location>
        <begin position="1"/>
        <end position="227"/>
    </location>
</feature>
<dbReference type="GO" id="GO:0005813">
    <property type="term" value="C:centrosome"/>
    <property type="evidence" value="ECO:0007669"/>
    <property type="project" value="UniProtKB-SubCell"/>
</dbReference>
<feature type="compositionally biased region" description="Low complexity" evidence="15">
    <location>
        <begin position="1918"/>
        <end position="1932"/>
    </location>
</feature>
<comment type="subcellular location">
    <subcellularLocation>
        <location evidence="2">Chromosome</location>
        <location evidence="2">Centromere</location>
        <location evidence="2">Kinetochore</location>
    </subcellularLocation>
    <subcellularLocation>
        <location evidence="1">Cytoplasm</location>
        <location evidence="1">Cytoskeleton</location>
        <location evidence="1">Microtubule organizing center</location>
        <location evidence="1">Centrosome</location>
    </subcellularLocation>
    <subcellularLocation>
        <location evidence="3">Cytoplasm</location>
        <location evidence="3">Cytoskeleton</location>
        <location evidence="3">Spindle pole</location>
    </subcellularLocation>
</comment>
<feature type="compositionally biased region" description="Low complexity" evidence="15">
    <location>
        <begin position="1121"/>
        <end position="1134"/>
    </location>
</feature>
<proteinExistence type="inferred from homology"/>
<organism evidence="17 18">
    <name type="scientific">Daphnia sinensis</name>
    <dbReference type="NCBI Taxonomy" id="1820382"/>
    <lineage>
        <taxon>Eukaryota</taxon>
        <taxon>Metazoa</taxon>
        <taxon>Ecdysozoa</taxon>
        <taxon>Arthropoda</taxon>
        <taxon>Crustacea</taxon>
        <taxon>Branchiopoda</taxon>
        <taxon>Diplostraca</taxon>
        <taxon>Cladocera</taxon>
        <taxon>Anomopoda</taxon>
        <taxon>Daphniidae</taxon>
        <taxon>Daphnia</taxon>
        <taxon>Daphnia similis group</taxon>
    </lineage>
</organism>
<keyword evidence="12" id="KW-0137">Centromere</keyword>
<accession>A0AAD5KI17</accession>
<dbReference type="PROSITE" id="PS50077">
    <property type="entry name" value="HEAT_REPEAT"/>
    <property type="match status" value="1"/>
</dbReference>
<evidence type="ECO:0000256" key="15">
    <source>
        <dbReference type="SAM" id="MobiDB-lite"/>
    </source>
</evidence>
<reference evidence="17 18" key="1">
    <citation type="submission" date="2022-05" db="EMBL/GenBank/DDBJ databases">
        <title>A multi-omics perspective on studying reproductive biology in Daphnia sinensis.</title>
        <authorList>
            <person name="Jia J."/>
        </authorList>
    </citation>
    <scope>NUCLEOTIDE SEQUENCE [LARGE SCALE GENOMIC DNA]</scope>
    <source>
        <strain evidence="17 18">WSL</strain>
    </source>
</reference>
<feature type="repeat" description="HEAT" evidence="14">
    <location>
        <begin position="441"/>
        <end position="479"/>
    </location>
</feature>
<evidence type="ECO:0000256" key="8">
    <source>
        <dbReference type="ARBA" id="ARBA00022776"/>
    </source>
</evidence>
<evidence type="ECO:0000256" key="1">
    <source>
        <dbReference type="ARBA" id="ARBA00004300"/>
    </source>
</evidence>
<evidence type="ECO:0000256" key="3">
    <source>
        <dbReference type="ARBA" id="ARBA00004647"/>
    </source>
</evidence>
<dbReference type="PANTHER" id="PTHR12609">
    <property type="entry name" value="MICROTUBULE ASSOCIATED PROTEIN XMAP215"/>
    <property type="match status" value="1"/>
</dbReference>
<feature type="domain" description="TOG" evidence="16">
    <location>
        <begin position="1179"/>
        <end position="1418"/>
    </location>
</feature>
<evidence type="ECO:0000256" key="6">
    <source>
        <dbReference type="ARBA" id="ARBA00022618"/>
    </source>
</evidence>
<dbReference type="InterPro" id="IPR048491">
    <property type="entry name" value="XMAP215_CLASP_TOG"/>
</dbReference>
<feature type="domain" description="TOG" evidence="16">
    <location>
        <begin position="577"/>
        <end position="808"/>
    </location>
</feature>
<dbReference type="GO" id="GO:0061863">
    <property type="term" value="F:microtubule plus end polymerase"/>
    <property type="evidence" value="ECO:0007669"/>
    <property type="project" value="InterPro"/>
</dbReference>
<protein>
    <submittedName>
        <fullName evidence="17">Miniature spindles-like protein</fullName>
    </submittedName>
</protein>
<feature type="region of interest" description="Disordered" evidence="15">
    <location>
        <begin position="502"/>
        <end position="558"/>
    </location>
</feature>
<comment type="caution">
    <text evidence="17">The sequence shown here is derived from an EMBL/GenBank/DDBJ whole genome shotgun (WGS) entry which is preliminary data.</text>
</comment>
<dbReference type="GO" id="GO:0000922">
    <property type="term" value="C:spindle pole"/>
    <property type="evidence" value="ECO:0007669"/>
    <property type="project" value="UniProtKB-SubCell"/>
</dbReference>
<sequence length="2030" mass="222915">MDEDTEYLKLPIEDQCVHKLWKARVHGYEAALKLFGQWEEKSPEWNKFTFLMKKIVVDSNAVAQEKGLETVLCFVENSAQASKTVGDVMSGLIAKCLGAPKARTKDMAIQIALMYVEIEKYEIVQEEILKGIAASKNPKVVAACIATLTQALREFGPKVINLKLVLKQVPVLLEDRDKNVREEGKKLVVELYRWIGQALKPQLSALKPIQVSELEAEFEKLGNEKPHQTRFLRSQQDLKAKMEARMTEGTDANEEETDSADAVPDIDPYELLEPVDILSQLPKDFYDKCEAKKWQERKEAMDALEQLVANPKLQTGDYGDLVRALKKIIAKDSNVMVIAVAGKCLCGLANGLKKKFSPYALACIPTILEKFKEKKQNVVTAMREAIDAIYPSTTIEAIQEDVLASLDNKNPSVKAETAAFLGRCFAKCNATILNKKLLKAYCPALIKALNESDPGVRDSSAEALGIAMKVVGEKVIMPFLPDLEAMKMAKIKECCEKAVVSGKPSGAAKPKIAPTMPESKEAAPKIADAAQKRPGPVIKKPTPAASGSGPAKKPTGKAVVKKAAGANAKVEEKIEKELSPEEVEEKAAAILPPDVITGITDANWKTRLGAMESMMQTIQTLERAEIPTQVLVRTLCKKPGLKDNNFQVTKLKLEAVKFLAEKSDFSKRSAEYVINDVVDKLSDAKNGSITTEALTAIAEATSLDFVANQVTDFAMGQKNPKVQAEALIWLSNAIKEFGFVVQPKPIIETAKKGISATNPAVRTAAITLVGTLFLYMGPPLRTFFDGEKPALLQQLNTEFDKYTGQTPPAPIRGAALKKQAEGEEEEPQEVEEINVVDLIPRTDISGSITETIVNELNDKNWKVRNEALQKVTTILNDAKFITPQLGELPTALTARMSDSNTNLVQQALTIGQALAIAMGPNCRQHVRVLLPGFLQALSVNKPTVRATAISCLNTWVEQCNGMKEFFEGEVIADALKTGNPFVKADLLTWLAEKLPNVNAKVLNKDDVTACVPHLLAAIEDRTADVRKAAQDATLGFMIHLGYESMSRHAAKLKPASKSIVQAHLDKVRPNLPTKPVAAAPQPVAKAKIVAQPSKEIPKEDDDAAKAPPGKVLRAPSKTKIAGPAAAAAAAAPGAKSSRKKDDDVDTSPLLPLNNLKTQRVNDELKLRVLKWNFAVPRDEFVDQLKEQMNTAGVNKSLMTNMFHVDFKFHLKAIESLNEDLSVNVESQKANLDLILKWMTLRFFDTNPSVLLKGLEYLQSVFSLLAQEGYHMLDSEASSFIPYLITKVGDPKDAVKNSVHGIFKTLWRIYPASKLFPYAMEGIKTKNARQRTECLEELGSLIEEFGVAVCQPSPSVALKEVAKQIADRDNAVRSAALNCIVHAYCQEGEKVYKLIGQLSEKDMSLLEERIKRSAKSRPTPAAAPVKTAQTPTPNPGPTSPDSRSGLPVRGARPASAYYASDNKNTRVEVAERPQARPISGVFAMELEQTVQKAAGLRGNIDSSIHIDLVQVNFDDILNEAVPMPRYKRTAVGSSQATDQFGKINSTDPALDINISQIAHPSLNVSLNAVQHVENVINKSADESWLETRVDQILIGCTMQLRLLYQSQDRSLKDIIQGYKALLRLLMALFVQGNLAQRGSRDVLRDLANLSLHVMLDSRLETADDADQVVRALNVLVLKMVEKSDHTAMTSALLRLLHDAVGSDNSNGKYIELVMKCLWRIVRNLNDWINTINISTILVDLHAFLKAYPSSVWKDRQSDTPIRTIKTIIHTLVRLQGDAILSNLGAIDNLKDSELEPYLQKLLKSGVSKEKDSASKLPTGDQLSGAPEKKDGSVKIRRLSKSTQETLTAIFRKIGSKELSQEGLAQLYEFKQRYPDADIEPFLSRSSDFFKNYIERGLKYMEEKKRKEGGLLTPDNNNPVEGSLVQQSSSSESGENPNAYRERLKKLRALAGLETSHVSSSNASSSASSTINQFGFSSSSVTVTQTRTVTAISGDFENVPVVQNVTTSSSANSGIEDYRRRLEMLKSGGKLS</sequence>
<dbReference type="FunFam" id="1.25.10.10:FF:000050">
    <property type="entry name" value="Cytoskeleton-associated protein 5 isoform X1"/>
    <property type="match status" value="1"/>
</dbReference>
<dbReference type="GO" id="GO:0051301">
    <property type="term" value="P:cell division"/>
    <property type="evidence" value="ECO:0007669"/>
    <property type="project" value="UniProtKB-KW"/>
</dbReference>
<dbReference type="FunFam" id="1.25.10.10:FF:000019">
    <property type="entry name" value="Cytoskeleton-associated protein 5"/>
    <property type="match status" value="1"/>
</dbReference>
<dbReference type="FunFam" id="1.25.10.10:FF:000068">
    <property type="entry name" value="cytoskeleton-associated protein 5 isoform X1"/>
    <property type="match status" value="1"/>
</dbReference>
<evidence type="ECO:0000256" key="12">
    <source>
        <dbReference type="ARBA" id="ARBA00023328"/>
    </source>
</evidence>
<feature type="region of interest" description="Disordered" evidence="15">
    <location>
        <begin position="1907"/>
        <end position="1936"/>
    </location>
</feature>
<keyword evidence="11" id="KW-0131">Cell cycle</keyword>
<keyword evidence="4" id="KW-0158">Chromosome</keyword>
<dbReference type="GO" id="GO:0051231">
    <property type="term" value="P:spindle elongation"/>
    <property type="evidence" value="ECO:0007669"/>
    <property type="project" value="UniProtKB-ARBA"/>
</dbReference>
<evidence type="ECO:0000259" key="16">
    <source>
        <dbReference type="SMART" id="SM01349"/>
    </source>
</evidence>
<dbReference type="InterPro" id="IPR021133">
    <property type="entry name" value="HEAT_type_2"/>
</dbReference>
<feature type="region of interest" description="Disordered" evidence="15">
    <location>
        <begin position="1808"/>
        <end position="1833"/>
    </location>
</feature>
<evidence type="ECO:0000313" key="18">
    <source>
        <dbReference type="Proteomes" id="UP000820818"/>
    </source>
</evidence>
<keyword evidence="7" id="KW-0677">Repeat</keyword>
<evidence type="ECO:0000256" key="14">
    <source>
        <dbReference type="PROSITE-ProRule" id="PRU00103"/>
    </source>
</evidence>
<dbReference type="InterPro" id="IPR045110">
    <property type="entry name" value="XMAP215"/>
</dbReference>
<dbReference type="FunFam" id="1.25.10.10:FF:000063">
    <property type="entry name" value="Putative cytoskeleton-associated protein 5"/>
    <property type="match status" value="1"/>
</dbReference>
<evidence type="ECO:0000256" key="13">
    <source>
        <dbReference type="ARBA" id="ARBA00025722"/>
    </source>
</evidence>
<dbReference type="InterPro" id="IPR016024">
    <property type="entry name" value="ARM-type_fold"/>
</dbReference>
<feature type="region of interest" description="Disordered" evidence="15">
    <location>
        <begin position="1082"/>
        <end position="1151"/>
    </location>
</feature>
<feature type="region of interest" description="Disordered" evidence="15">
    <location>
        <begin position="1411"/>
        <end position="1450"/>
    </location>
</feature>
<evidence type="ECO:0000313" key="17">
    <source>
        <dbReference type="EMBL" id="KAI9552771.1"/>
    </source>
</evidence>
<keyword evidence="8" id="KW-0498">Mitosis</keyword>
<dbReference type="GO" id="GO:0046785">
    <property type="term" value="P:microtubule polymerization"/>
    <property type="evidence" value="ECO:0007669"/>
    <property type="project" value="InterPro"/>
</dbReference>
<evidence type="ECO:0000256" key="9">
    <source>
        <dbReference type="ARBA" id="ARBA00022838"/>
    </source>
</evidence>
<keyword evidence="5" id="KW-0963">Cytoplasm</keyword>
<dbReference type="InterPro" id="IPR034085">
    <property type="entry name" value="TOG"/>
</dbReference>
<evidence type="ECO:0000256" key="10">
    <source>
        <dbReference type="ARBA" id="ARBA00023212"/>
    </source>
</evidence>
<dbReference type="SMART" id="SM01349">
    <property type="entry name" value="TOG"/>
    <property type="match status" value="5"/>
</dbReference>
<dbReference type="GO" id="GO:0000776">
    <property type="term" value="C:kinetochore"/>
    <property type="evidence" value="ECO:0007669"/>
    <property type="project" value="UniProtKB-KW"/>
</dbReference>
<dbReference type="Pfam" id="PF21041">
    <property type="entry name" value="XMAP215_CLASP_TOG"/>
    <property type="match status" value="5"/>
</dbReference>
<dbReference type="FunFam" id="1.25.10.10:FF:000052">
    <property type="entry name" value="Cytoskeleton associated protein 5"/>
    <property type="match status" value="1"/>
</dbReference>
<evidence type="ECO:0000256" key="11">
    <source>
        <dbReference type="ARBA" id="ARBA00023306"/>
    </source>
</evidence>
<feature type="domain" description="TOG" evidence="16">
    <location>
        <begin position="270"/>
        <end position="504"/>
    </location>
</feature>
<evidence type="ECO:0000256" key="4">
    <source>
        <dbReference type="ARBA" id="ARBA00022454"/>
    </source>
</evidence>
<dbReference type="EMBL" id="WJBH02000009">
    <property type="protein sequence ID" value="KAI9552771.1"/>
    <property type="molecule type" value="Genomic_DNA"/>
</dbReference>
<feature type="domain" description="TOG" evidence="16">
    <location>
        <begin position="837"/>
        <end position="1073"/>
    </location>
</feature>
<comment type="similarity">
    <text evidence="13">Belongs to the TOG/XMAP215 family.</text>
</comment>
<dbReference type="GO" id="GO:0030951">
    <property type="term" value="P:establishment or maintenance of microtubule cytoskeleton polarity"/>
    <property type="evidence" value="ECO:0007669"/>
    <property type="project" value="InterPro"/>
</dbReference>
<dbReference type="Proteomes" id="UP000820818">
    <property type="component" value="Linkage Group LG9"/>
</dbReference>
<dbReference type="Gene3D" id="1.25.10.10">
    <property type="entry name" value="Leucine-rich Repeat Variant"/>
    <property type="match status" value="5"/>
</dbReference>
<keyword evidence="10" id="KW-0206">Cytoskeleton</keyword>
<keyword evidence="9" id="KW-0995">Kinetochore</keyword>
<dbReference type="SUPFAM" id="SSF48371">
    <property type="entry name" value="ARM repeat"/>
    <property type="match status" value="2"/>
</dbReference>
<evidence type="ECO:0000256" key="5">
    <source>
        <dbReference type="ARBA" id="ARBA00022490"/>
    </source>
</evidence>
<name>A0AAD5KI17_9CRUS</name>
<keyword evidence="18" id="KW-1185">Reference proteome</keyword>
<dbReference type="GO" id="GO:0051010">
    <property type="term" value="F:microtubule plus-end binding"/>
    <property type="evidence" value="ECO:0007669"/>
    <property type="project" value="InterPro"/>
</dbReference>
<keyword evidence="6" id="KW-0132">Cell division</keyword>
<dbReference type="GO" id="GO:0005874">
    <property type="term" value="C:microtubule"/>
    <property type="evidence" value="ECO:0007669"/>
    <property type="project" value="UniProtKB-ARBA"/>
</dbReference>
<evidence type="ECO:0000256" key="7">
    <source>
        <dbReference type="ARBA" id="ARBA00022737"/>
    </source>
</evidence>
<gene>
    <name evidence="17" type="ORF">GHT06_020651</name>
</gene>